<evidence type="ECO:0000259" key="2">
    <source>
        <dbReference type="Pfam" id="PF16409"/>
    </source>
</evidence>
<evidence type="ECO:0000256" key="1">
    <source>
        <dbReference type="SAM" id="SignalP"/>
    </source>
</evidence>
<dbReference type="InterPro" id="IPR032185">
    <property type="entry name" value="DUF5017"/>
</dbReference>
<reference evidence="3 4" key="1">
    <citation type="journal article" date="2009" name="Stand. Genomic Sci.">
        <title>Complete genome sequence of Pedobacter heparinus type strain (HIM 762-3).</title>
        <authorList>
            <person name="Han C."/>
            <person name="Spring S."/>
            <person name="Lapidus A."/>
            <person name="Del Rio T.G."/>
            <person name="Tice H."/>
            <person name="Copeland A."/>
            <person name="Cheng J.F."/>
            <person name="Lucas S."/>
            <person name="Chen F."/>
            <person name="Nolan M."/>
            <person name="Bruce D."/>
            <person name="Goodwin L."/>
            <person name="Pitluck S."/>
            <person name="Ivanova N."/>
            <person name="Mavromatis K."/>
            <person name="Mikhailova N."/>
            <person name="Pati A."/>
            <person name="Chen A."/>
            <person name="Palaniappan K."/>
            <person name="Land M."/>
            <person name="Hauser L."/>
            <person name="Chang Y.J."/>
            <person name="Jeffries C.C."/>
            <person name="Saunders E."/>
            <person name="Chertkov O."/>
            <person name="Brettin T."/>
            <person name="Goker M."/>
            <person name="Rohde M."/>
            <person name="Bristow J."/>
            <person name="Eisen J.A."/>
            <person name="Markowitz V."/>
            <person name="Hugenholtz P."/>
            <person name="Kyrpides N.C."/>
            <person name="Klenk H.P."/>
            <person name="Detter J.C."/>
        </authorList>
    </citation>
    <scope>NUCLEOTIDE SEQUENCE [LARGE SCALE GENOMIC DNA]</scope>
    <source>
        <strain evidence="4">ATCC 13125 / DSM 2366 / CIP 104194 / JCM 7457 / NBRC 12017 / NCIMB 9290 / NRRL B-14731 / HIM 762-3</strain>
    </source>
</reference>
<dbReference type="AlphaFoldDB" id="C6XSF4"/>
<dbReference type="EMBL" id="CP001681">
    <property type="protein sequence ID" value="ACU03499.1"/>
    <property type="molecule type" value="Genomic_DNA"/>
</dbReference>
<dbReference type="PROSITE" id="PS51257">
    <property type="entry name" value="PROKAR_LIPOPROTEIN"/>
    <property type="match status" value="1"/>
</dbReference>
<organism evidence="3 4">
    <name type="scientific">Pedobacter heparinus (strain ATCC 13125 / DSM 2366 / CIP 104194 / JCM 7457 / NBRC 12017 / NCIMB 9290 / NRRL B-14731 / HIM 762-3)</name>
    <dbReference type="NCBI Taxonomy" id="485917"/>
    <lineage>
        <taxon>Bacteria</taxon>
        <taxon>Pseudomonadati</taxon>
        <taxon>Bacteroidota</taxon>
        <taxon>Sphingobacteriia</taxon>
        <taxon>Sphingobacteriales</taxon>
        <taxon>Sphingobacteriaceae</taxon>
        <taxon>Pedobacter</taxon>
    </lineage>
</organism>
<dbReference type="Pfam" id="PF16409">
    <property type="entry name" value="DUF5017"/>
    <property type="match status" value="1"/>
</dbReference>
<dbReference type="STRING" id="485917.Phep_1283"/>
<name>C6XSF4_PEDHD</name>
<gene>
    <name evidence="3" type="ordered locus">Phep_1283</name>
</gene>
<feature type="chain" id="PRO_5002974195" description="DUF5017 domain-containing protein" evidence="1">
    <location>
        <begin position="25"/>
        <end position="323"/>
    </location>
</feature>
<keyword evidence="4" id="KW-1185">Reference proteome</keyword>
<dbReference type="Proteomes" id="UP000000852">
    <property type="component" value="Chromosome"/>
</dbReference>
<feature type="domain" description="DUF5017" evidence="2">
    <location>
        <begin position="21"/>
        <end position="209"/>
    </location>
</feature>
<protein>
    <recommendedName>
        <fullName evidence="2">DUF5017 domain-containing protein</fullName>
    </recommendedName>
</protein>
<dbReference type="eggNOG" id="ENOG5032UPD">
    <property type="taxonomic scope" value="Bacteria"/>
</dbReference>
<keyword evidence="1" id="KW-0732">Signal</keyword>
<evidence type="ECO:0000313" key="4">
    <source>
        <dbReference type="Proteomes" id="UP000000852"/>
    </source>
</evidence>
<sequence>MKHMKFIYQKLFLVLFILSGCSKFDEVGLPDFEVSTTSSTFKKGTPVEFTFNGNPQLISVYTGETGRDYAYKDGRVMDISSLNLSFNSAVTNSATSNLQTGMFSLLVSTDFNGDYSNITSVENATWTDVTSRLSKLEANTNATSSAATPAAGIALTDLRVAGKPFFIAFKYNIRQQSIYGVWKIWTFQAFSLTATGSAGTQVLGNMTTTAFRVVQKNPEIISRTTATTTALTLQHADLTLNPAAAEIPTQNWLITQGFTNTNKIDYGPDLAIPIQGGTSAVEKKNYTYTFANAGKYKVYFVAANENTKDRKEVVRSIELTITE</sequence>
<dbReference type="KEGG" id="phe:Phep_1283"/>
<accession>C6XSF4</accession>
<evidence type="ECO:0000313" key="3">
    <source>
        <dbReference type="EMBL" id="ACU03499.1"/>
    </source>
</evidence>
<dbReference type="HOGENOM" id="CLU_066814_0_0_10"/>
<proteinExistence type="predicted"/>
<feature type="signal peptide" evidence="1">
    <location>
        <begin position="1"/>
        <end position="24"/>
    </location>
</feature>